<organism evidence="1 2">
    <name type="scientific">Aerococcus urinaeequi</name>
    <dbReference type="NCBI Taxonomy" id="51665"/>
    <lineage>
        <taxon>Bacteria</taxon>
        <taxon>Bacillati</taxon>
        <taxon>Bacillota</taxon>
        <taxon>Bacilli</taxon>
        <taxon>Lactobacillales</taxon>
        <taxon>Aerococcaceae</taxon>
        <taxon>Aerococcus</taxon>
    </lineage>
</organism>
<protein>
    <recommendedName>
        <fullName evidence="3">YtxH domain-containing protein</fullName>
    </recommendedName>
</protein>
<keyword evidence="2" id="KW-1185">Reference proteome</keyword>
<dbReference type="EMBL" id="JACGAN010000008">
    <property type="protein sequence ID" value="MBA5746663.1"/>
    <property type="molecule type" value="Genomic_DNA"/>
</dbReference>
<dbReference type="RefSeq" id="WP_182023377.1">
    <property type="nucleotide sequence ID" value="NZ_JACGAM010000008.1"/>
</dbReference>
<accession>A0ABR5ZY43</accession>
<evidence type="ECO:0000313" key="1">
    <source>
        <dbReference type="EMBL" id="MBA5746663.1"/>
    </source>
</evidence>
<dbReference type="Proteomes" id="UP000540056">
    <property type="component" value="Unassembled WGS sequence"/>
</dbReference>
<proteinExistence type="predicted"/>
<comment type="caution">
    <text evidence="1">The sequence shown here is derived from an EMBL/GenBank/DDBJ whole genome shotgun (WGS) entry which is preliminary data.</text>
</comment>
<reference evidence="1 2" key="1">
    <citation type="submission" date="2020-07" db="EMBL/GenBank/DDBJ databases">
        <title>Draft Genome Sequences of Lactobacillales Isolated from the International Space Station.</title>
        <authorList>
            <person name="Bharadwaj A.R."/>
            <person name="Singh N.K."/>
            <person name="Wood J.M."/>
            <person name="Debieu M."/>
            <person name="O'Hara N.B."/>
            <person name="Karouia F."/>
            <person name="Mason C.E."/>
            <person name="Venkateswaran K."/>
        </authorList>
    </citation>
    <scope>NUCLEOTIDE SEQUENCE [LARGE SCALE GENOMIC DNA]</scope>
    <source>
        <strain evidence="1 2">151250015-1-258-55</strain>
    </source>
</reference>
<gene>
    <name evidence="1" type="ORF">H3232_05600</name>
</gene>
<evidence type="ECO:0008006" key="3">
    <source>
        <dbReference type="Google" id="ProtNLM"/>
    </source>
</evidence>
<name>A0ABR5ZY43_9LACT</name>
<sequence>MKNTIKTLALFTTGLLVGVVVGRVKGKKHSIKLDPLKFHSKLVNGHSSFDQVDKLQEIIRFQDEMYRRQVLRDH</sequence>
<evidence type="ECO:0000313" key="2">
    <source>
        <dbReference type="Proteomes" id="UP000540056"/>
    </source>
</evidence>